<gene>
    <name evidence="1" type="ORF">I7I53_01701</name>
</gene>
<sequence>MNIKTFVDPDTVFQGEKLLPPSVLHCVSIYQQGSVGICFQSGNFLCRAHWSETCAEILYCELVRRLIPASSDESVGGAGSPVGME</sequence>
<protein>
    <submittedName>
        <fullName evidence="1">Uncharacterized protein</fullName>
    </submittedName>
</protein>
<reference evidence="1" key="1">
    <citation type="submission" date="2021-01" db="EMBL/GenBank/DDBJ databases">
        <title>Chromosome-level genome assembly of a human fungal pathogen reveals clustering of transcriptionally co-regulated genes.</title>
        <authorList>
            <person name="Voorhies M."/>
            <person name="Cohen S."/>
            <person name="Shea T.P."/>
            <person name="Petrus S."/>
            <person name="Munoz J.F."/>
            <person name="Poplawski S."/>
            <person name="Goldman W.E."/>
            <person name="Michael T."/>
            <person name="Cuomo C.A."/>
            <person name="Sil A."/>
            <person name="Beyhan S."/>
        </authorList>
    </citation>
    <scope>NUCLEOTIDE SEQUENCE</scope>
    <source>
        <strain evidence="1">H88</strain>
    </source>
</reference>
<accession>A0A8A1LMC1</accession>
<evidence type="ECO:0000313" key="2">
    <source>
        <dbReference type="Proteomes" id="UP000663419"/>
    </source>
</evidence>
<proteinExistence type="predicted"/>
<organism evidence="1 2">
    <name type="scientific">Ajellomyces capsulatus (strain H88)</name>
    <name type="common">Darling's disease fungus</name>
    <name type="synonym">Histoplasma capsulatum</name>
    <dbReference type="NCBI Taxonomy" id="544711"/>
    <lineage>
        <taxon>Eukaryota</taxon>
        <taxon>Fungi</taxon>
        <taxon>Dikarya</taxon>
        <taxon>Ascomycota</taxon>
        <taxon>Pezizomycotina</taxon>
        <taxon>Eurotiomycetes</taxon>
        <taxon>Eurotiomycetidae</taxon>
        <taxon>Onygenales</taxon>
        <taxon>Ajellomycetaceae</taxon>
        <taxon>Histoplasma</taxon>
    </lineage>
</organism>
<name>A0A8A1LMC1_AJEC8</name>
<dbReference type="AlphaFoldDB" id="A0A8A1LMC1"/>
<dbReference type="EMBL" id="CP069104">
    <property type="protein sequence ID" value="QSS54215.1"/>
    <property type="molecule type" value="Genomic_DNA"/>
</dbReference>
<dbReference type="Proteomes" id="UP000663419">
    <property type="component" value="Chromosome 3"/>
</dbReference>
<dbReference type="VEuPathDB" id="FungiDB:I7I53_01701"/>
<evidence type="ECO:0000313" key="1">
    <source>
        <dbReference type="EMBL" id="QSS54215.1"/>
    </source>
</evidence>